<dbReference type="OrthoDB" id="5775138at2759"/>
<dbReference type="PANTHER" id="PTHR46490:SF6">
    <property type="entry name" value="ASIALOGLYCOPROTEIN RECEPTOR 1-LIKE-RELATED"/>
    <property type="match status" value="1"/>
</dbReference>
<dbReference type="Gene3D" id="3.10.100.10">
    <property type="entry name" value="Mannose-Binding Protein A, subunit A"/>
    <property type="match status" value="1"/>
</dbReference>
<keyword evidence="4" id="KW-0812">Transmembrane</keyword>
<keyword evidence="4" id="KW-0472">Membrane</keyword>
<dbReference type="InterPro" id="IPR052309">
    <property type="entry name" value="C-type_Lectin_Domain_Fam1"/>
</dbReference>
<gene>
    <name evidence="6" type="ORF">WR25_12831</name>
</gene>
<evidence type="ECO:0000313" key="6">
    <source>
        <dbReference type="EMBL" id="PAV58986.1"/>
    </source>
</evidence>
<dbReference type="Proteomes" id="UP000218231">
    <property type="component" value="Unassembled WGS sequence"/>
</dbReference>
<dbReference type="GO" id="GO:0030246">
    <property type="term" value="F:carbohydrate binding"/>
    <property type="evidence" value="ECO:0007669"/>
    <property type="project" value="UniProtKB-KW"/>
</dbReference>
<evidence type="ECO:0000256" key="1">
    <source>
        <dbReference type="ARBA" id="ARBA00022734"/>
    </source>
</evidence>
<dbReference type="PANTHER" id="PTHR46490">
    <property type="entry name" value="C-TYPE LECTIN DOMAIN FAMILY 12 MEMBER A-RELATED"/>
    <property type="match status" value="1"/>
</dbReference>
<evidence type="ECO:0000256" key="3">
    <source>
        <dbReference type="ARBA" id="ARBA00023180"/>
    </source>
</evidence>
<feature type="domain" description="C-type lectin" evidence="5">
    <location>
        <begin position="142"/>
        <end position="271"/>
    </location>
</feature>
<sequence>MTLSLIRPLHYIPPFELQCSIDSECEWIRPLTRAQTTYYKKAPPPRTAHLALLAGALFLILHSPPILAMIKSSIAIATLFAVTVIEPRCIEVADDYVESSGWEPPRFINWGCPNMTGTDCGEKVPDAIQKSDCPCPDGWLHYEDSCYRLEHDLLNMANAHKNCKECDATLFVPNSQAELNYMTRRMTKGMFHWIGLAKFNEQQQPQWQAVGGMPVTELPWLIKDHAAEPNWNGWSSNYGKCGAYYPGVSQNDTKGYNYYYSCDLMFYSVCERNATLNNLMNQNSAVLY</sequence>
<dbReference type="PROSITE" id="PS50041">
    <property type="entry name" value="C_TYPE_LECTIN_2"/>
    <property type="match status" value="1"/>
</dbReference>
<dbReference type="Pfam" id="PF00059">
    <property type="entry name" value="Lectin_C"/>
    <property type="match status" value="1"/>
</dbReference>
<keyword evidence="7" id="KW-1185">Reference proteome</keyword>
<dbReference type="SMART" id="SM00034">
    <property type="entry name" value="CLECT"/>
    <property type="match status" value="1"/>
</dbReference>
<organism evidence="6 7">
    <name type="scientific">Diploscapter pachys</name>
    <dbReference type="NCBI Taxonomy" id="2018661"/>
    <lineage>
        <taxon>Eukaryota</taxon>
        <taxon>Metazoa</taxon>
        <taxon>Ecdysozoa</taxon>
        <taxon>Nematoda</taxon>
        <taxon>Chromadorea</taxon>
        <taxon>Rhabditida</taxon>
        <taxon>Rhabditina</taxon>
        <taxon>Rhabditomorpha</taxon>
        <taxon>Rhabditoidea</taxon>
        <taxon>Rhabditidae</taxon>
        <taxon>Diploscapter</taxon>
    </lineage>
</organism>
<comment type="caution">
    <text evidence="6">The sequence shown here is derived from an EMBL/GenBank/DDBJ whole genome shotgun (WGS) entry which is preliminary data.</text>
</comment>
<name>A0A2A2JB65_9BILA</name>
<dbReference type="InterPro" id="IPR016187">
    <property type="entry name" value="CTDL_fold"/>
</dbReference>
<accession>A0A2A2JB65</accession>
<keyword evidence="2" id="KW-1015">Disulfide bond</keyword>
<evidence type="ECO:0000259" key="5">
    <source>
        <dbReference type="PROSITE" id="PS50041"/>
    </source>
</evidence>
<proteinExistence type="predicted"/>
<reference evidence="6 7" key="1">
    <citation type="journal article" date="2017" name="Curr. Biol.">
        <title>Genome architecture and evolution of a unichromosomal asexual nematode.</title>
        <authorList>
            <person name="Fradin H."/>
            <person name="Zegar C."/>
            <person name="Gutwein M."/>
            <person name="Lucas J."/>
            <person name="Kovtun M."/>
            <person name="Corcoran D."/>
            <person name="Baugh L.R."/>
            <person name="Kiontke K."/>
            <person name="Gunsalus K."/>
            <person name="Fitch D.H."/>
            <person name="Piano F."/>
        </authorList>
    </citation>
    <scope>NUCLEOTIDE SEQUENCE [LARGE SCALE GENOMIC DNA]</scope>
    <source>
        <strain evidence="6">PF1309</strain>
    </source>
</reference>
<evidence type="ECO:0000256" key="4">
    <source>
        <dbReference type="SAM" id="Phobius"/>
    </source>
</evidence>
<dbReference type="STRING" id="2018661.A0A2A2JB65"/>
<dbReference type="SUPFAM" id="SSF56436">
    <property type="entry name" value="C-type lectin-like"/>
    <property type="match status" value="1"/>
</dbReference>
<feature type="transmembrane region" description="Helical" evidence="4">
    <location>
        <begin position="50"/>
        <end position="70"/>
    </location>
</feature>
<dbReference type="InterPro" id="IPR001304">
    <property type="entry name" value="C-type_lectin-like"/>
</dbReference>
<evidence type="ECO:0000313" key="7">
    <source>
        <dbReference type="Proteomes" id="UP000218231"/>
    </source>
</evidence>
<dbReference type="EMBL" id="LIAE01010546">
    <property type="protein sequence ID" value="PAV58986.1"/>
    <property type="molecule type" value="Genomic_DNA"/>
</dbReference>
<keyword evidence="1" id="KW-0430">Lectin</keyword>
<dbReference type="InterPro" id="IPR016186">
    <property type="entry name" value="C-type_lectin-like/link_sf"/>
</dbReference>
<evidence type="ECO:0000256" key="2">
    <source>
        <dbReference type="ARBA" id="ARBA00023157"/>
    </source>
</evidence>
<keyword evidence="4" id="KW-1133">Transmembrane helix</keyword>
<dbReference type="AlphaFoldDB" id="A0A2A2JB65"/>
<keyword evidence="3" id="KW-0325">Glycoprotein</keyword>
<protein>
    <recommendedName>
        <fullName evidence="5">C-type lectin domain-containing protein</fullName>
    </recommendedName>
</protein>